<dbReference type="AlphaFoldDB" id="A0A9W9CR17"/>
<evidence type="ECO:0000313" key="3">
    <source>
        <dbReference type="Proteomes" id="UP001140560"/>
    </source>
</evidence>
<keyword evidence="3" id="KW-1185">Reference proteome</keyword>
<proteinExistence type="predicted"/>
<feature type="compositionally biased region" description="Polar residues" evidence="1">
    <location>
        <begin position="404"/>
        <end position="413"/>
    </location>
</feature>
<feature type="region of interest" description="Disordered" evidence="1">
    <location>
        <begin position="473"/>
        <end position="531"/>
    </location>
</feature>
<feature type="compositionally biased region" description="Polar residues" evidence="1">
    <location>
        <begin position="430"/>
        <end position="454"/>
    </location>
</feature>
<feature type="region of interest" description="Disordered" evidence="1">
    <location>
        <begin position="309"/>
        <end position="454"/>
    </location>
</feature>
<accession>A0A9W9CR17</accession>
<dbReference type="EMBL" id="JAPEUY010000001">
    <property type="protein sequence ID" value="KAJ4377481.1"/>
    <property type="molecule type" value="Genomic_DNA"/>
</dbReference>
<feature type="compositionally biased region" description="Basic and acidic residues" evidence="1">
    <location>
        <begin position="351"/>
        <end position="369"/>
    </location>
</feature>
<feature type="compositionally biased region" description="Basic and acidic residues" evidence="1">
    <location>
        <begin position="317"/>
        <end position="326"/>
    </location>
</feature>
<dbReference type="OrthoDB" id="4586300at2759"/>
<organism evidence="2 3">
    <name type="scientific">Neocucurbitaria cava</name>
    <dbReference type="NCBI Taxonomy" id="798079"/>
    <lineage>
        <taxon>Eukaryota</taxon>
        <taxon>Fungi</taxon>
        <taxon>Dikarya</taxon>
        <taxon>Ascomycota</taxon>
        <taxon>Pezizomycotina</taxon>
        <taxon>Dothideomycetes</taxon>
        <taxon>Pleosporomycetidae</taxon>
        <taxon>Pleosporales</taxon>
        <taxon>Pleosporineae</taxon>
        <taxon>Cucurbitariaceae</taxon>
        <taxon>Neocucurbitaria</taxon>
    </lineage>
</organism>
<gene>
    <name evidence="2" type="ORF">N0V83_000306</name>
</gene>
<comment type="caution">
    <text evidence="2">The sequence shown here is derived from an EMBL/GenBank/DDBJ whole genome shotgun (WGS) entry which is preliminary data.</text>
</comment>
<feature type="compositionally biased region" description="Polar residues" evidence="1">
    <location>
        <begin position="327"/>
        <end position="336"/>
    </location>
</feature>
<feature type="compositionally biased region" description="Basic and acidic residues" evidence="1">
    <location>
        <begin position="512"/>
        <end position="523"/>
    </location>
</feature>
<feature type="compositionally biased region" description="Basic and acidic residues" evidence="1">
    <location>
        <begin position="473"/>
        <end position="483"/>
    </location>
</feature>
<feature type="compositionally biased region" description="Polar residues" evidence="1">
    <location>
        <begin position="484"/>
        <end position="494"/>
    </location>
</feature>
<feature type="compositionally biased region" description="Basic and acidic residues" evidence="1">
    <location>
        <begin position="215"/>
        <end position="224"/>
    </location>
</feature>
<evidence type="ECO:0000313" key="2">
    <source>
        <dbReference type="EMBL" id="KAJ4377481.1"/>
    </source>
</evidence>
<reference evidence="2" key="1">
    <citation type="submission" date="2022-10" db="EMBL/GenBank/DDBJ databases">
        <title>Tapping the CABI collections for fungal endophytes: first genome assemblies for Collariella, Neodidymelliopsis, Ascochyta clinopodiicola, Didymella pomorum, Didymosphaeria variabile, Neocosmospora piperis and Neocucurbitaria cava.</title>
        <authorList>
            <person name="Hill R."/>
        </authorList>
    </citation>
    <scope>NUCLEOTIDE SEQUENCE</scope>
    <source>
        <strain evidence="2">IMI 356814</strain>
    </source>
</reference>
<sequence>MANNDRDNPRRDPNRPEDNPFIAFRRFADSQVSSLLNSVFTLPATIANYNNAHQAREQCLFGKADKRQCDKLHEIESEITDLRHEGRERFRSGDMQAVLKNSEQMMRLDQRADDLRRNIVDQAEGRNRGNIERHNEKALVERVANEKGQEWGWSWDWGFPRPFDHEGKAPQMTAEDQAAQQAREYELMLQLQSEVKKLVFENMYDEDDAHAELSERAWQEEGVRNQEQLSGSDERKPRVWSWSRSWQWPPPADSSQSEDTAYSPRVLDQDPEMKSAGVQWEKAYEDLLRAERNERPHCMRSEEPVQHHRRCRRGPFRHADEERSRDVFTQNQSKWASQEAMEGNDEPSYEYAHDHEDQHDDPPTPKVDRGGGFSAFHKAEEDEGTSVQEKYETQKFLDPPGKTVQGQFVQQEPPTELDAYEQLLGAKQHPFSSSSARANNETANPSILSTLTTTERTVSPDGLVTTKVVLKKRFADGREESSETVHTQSGQESNARPFEPWKPAQDAQASSIEKDSSKKEGGKRSGWFWSS</sequence>
<evidence type="ECO:0000256" key="1">
    <source>
        <dbReference type="SAM" id="MobiDB-lite"/>
    </source>
</evidence>
<protein>
    <submittedName>
        <fullName evidence="2">Uncharacterized protein</fullName>
    </submittedName>
</protein>
<name>A0A9W9CR17_9PLEO</name>
<feature type="region of interest" description="Disordered" evidence="1">
    <location>
        <begin position="215"/>
        <end position="274"/>
    </location>
</feature>
<dbReference type="Proteomes" id="UP001140560">
    <property type="component" value="Unassembled WGS sequence"/>
</dbReference>